<protein>
    <submittedName>
        <fullName evidence="2">Uncharacterized protein</fullName>
    </submittedName>
</protein>
<proteinExistence type="predicted"/>
<keyword evidence="3" id="KW-1185">Reference proteome</keyword>
<dbReference type="AlphaFoldDB" id="A0A6G1J8L4"/>
<evidence type="ECO:0000313" key="3">
    <source>
        <dbReference type="Proteomes" id="UP000799291"/>
    </source>
</evidence>
<gene>
    <name evidence="2" type="ORF">K458DRAFT_386520</name>
</gene>
<organism evidence="2 3">
    <name type="scientific">Lentithecium fluviatile CBS 122367</name>
    <dbReference type="NCBI Taxonomy" id="1168545"/>
    <lineage>
        <taxon>Eukaryota</taxon>
        <taxon>Fungi</taxon>
        <taxon>Dikarya</taxon>
        <taxon>Ascomycota</taxon>
        <taxon>Pezizomycotina</taxon>
        <taxon>Dothideomycetes</taxon>
        <taxon>Pleosporomycetidae</taxon>
        <taxon>Pleosporales</taxon>
        <taxon>Massarineae</taxon>
        <taxon>Lentitheciaceae</taxon>
        <taxon>Lentithecium</taxon>
    </lineage>
</organism>
<name>A0A6G1J8L4_9PLEO</name>
<evidence type="ECO:0000256" key="1">
    <source>
        <dbReference type="SAM" id="MobiDB-lite"/>
    </source>
</evidence>
<accession>A0A6G1J8L4</accession>
<reference evidence="2" key="1">
    <citation type="journal article" date="2020" name="Stud. Mycol.">
        <title>101 Dothideomycetes genomes: a test case for predicting lifestyles and emergence of pathogens.</title>
        <authorList>
            <person name="Haridas S."/>
            <person name="Albert R."/>
            <person name="Binder M."/>
            <person name="Bloem J."/>
            <person name="Labutti K."/>
            <person name="Salamov A."/>
            <person name="Andreopoulos B."/>
            <person name="Baker S."/>
            <person name="Barry K."/>
            <person name="Bills G."/>
            <person name="Bluhm B."/>
            <person name="Cannon C."/>
            <person name="Castanera R."/>
            <person name="Culley D."/>
            <person name="Daum C."/>
            <person name="Ezra D."/>
            <person name="Gonzalez J."/>
            <person name="Henrissat B."/>
            <person name="Kuo A."/>
            <person name="Liang C."/>
            <person name="Lipzen A."/>
            <person name="Lutzoni F."/>
            <person name="Magnuson J."/>
            <person name="Mondo S."/>
            <person name="Nolan M."/>
            <person name="Ohm R."/>
            <person name="Pangilinan J."/>
            <person name="Park H.-J."/>
            <person name="Ramirez L."/>
            <person name="Alfaro M."/>
            <person name="Sun H."/>
            <person name="Tritt A."/>
            <person name="Yoshinaga Y."/>
            <person name="Zwiers L.-H."/>
            <person name="Turgeon B."/>
            <person name="Goodwin S."/>
            <person name="Spatafora J."/>
            <person name="Crous P."/>
            <person name="Grigoriev I."/>
        </authorList>
    </citation>
    <scope>NUCLEOTIDE SEQUENCE</scope>
    <source>
        <strain evidence="2">CBS 122367</strain>
    </source>
</reference>
<feature type="region of interest" description="Disordered" evidence="1">
    <location>
        <begin position="9"/>
        <end position="35"/>
    </location>
</feature>
<sequence>MEGWRAWAASGAHEESITDDQSLQDSGIPGSKDTPLTIDGPNLKYGLLLPTSTATFIKEVQQVRTRAAADCHTSKLIIRTIWALDRFLPGETMLPVKVRQDKDGYVTSDALLSLAPGRMIYGNTLDFNVSTFTSDDGSHPNARIDLASLIIPRIKSNWVLSSNVRDRKLILRSIMHRGDDTKVHMSLEAVAYWYGRTIGRCDVSHHISRYVLHMYSRFPASFRRTIIYGVRFLDFRPSRLLGVPPPTPTFVRPTTPEEFKVTGYVPDTTCPRFVEILHPPPPRPYHVILFYQRRTGATHINVISDKISFTEELSCLNVFEQKFGALCKETTCFVQDPDNLTHTWLWYETLILQCMEFRQSDTLILEHLPRAREIISFIGSHGPATVEMVGHGVDSIGTDIAVLESLRLLSNVYWNIQIAVQYSYTMLFNFPVDERAKRAWFSLGYRTWHIRRIPKQNLPWIFWIACRQLNRLLAGWQMGRATSTASKNLFWSLSRGDHVPDLRGFSIVIPSSHARCGMIGTVMAWKVLRKTMSPPTHSISTYHPNPCKPQFPSYV</sequence>
<evidence type="ECO:0000313" key="2">
    <source>
        <dbReference type="EMBL" id="KAF2686560.1"/>
    </source>
</evidence>
<dbReference type="Proteomes" id="UP000799291">
    <property type="component" value="Unassembled WGS sequence"/>
</dbReference>
<dbReference type="EMBL" id="MU005576">
    <property type="protein sequence ID" value="KAF2686560.1"/>
    <property type="molecule type" value="Genomic_DNA"/>
</dbReference>